<dbReference type="CDD" id="cd17503">
    <property type="entry name" value="MFS_LmrB_MDR_like"/>
    <property type="match status" value="1"/>
</dbReference>
<dbReference type="PATRIC" id="fig|743719.3.peg.4795"/>
<dbReference type="PRINTS" id="PR01036">
    <property type="entry name" value="TCRTETB"/>
</dbReference>
<feature type="transmembrane region" description="Helical" evidence="8">
    <location>
        <begin position="342"/>
        <end position="360"/>
    </location>
</feature>
<feature type="transmembrane region" description="Helical" evidence="8">
    <location>
        <begin position="241"/>
        <end position="259"/>
    </location>
</feature>
<dbReference type="SUPFAM" id="SSF103473">
    <property type="entry name" value="MFS general substrate transporter"/>
    <property type="match status" value="1"/>
</dbReference>
<organism evidence="10 11">
    <name type="scientific">Paenibacillus lactis 154</name>
    <dbReference type="NCBI Taxonomy" id="743719"/>
    <lineage>
        <taxon>Bacteria</taxon>
        <taxon>Bacillati</taxon>
        <taxon>Bacillota</taxon>
        <taxon>Bacilli</taxon>
        <taxon>Bacillales</taxon>
        <taxon>Paenibacillaceae</taxon>
        <taxon>Paenibacillus</taxon>
    </lineage>
</organism>
<feature type="transmembrane region" description="Helical" evidence="8">
    <location>
        <begin position="280"/>
        <end position="301"/>
    </location>
</feature>
<dbReference type="EMBL" id="AGIP01000013">
    <property type="protein sequence ID" value="EHB57515.1"/>
    <property type="molecule type" value="Genomic_DNA"/>
</dbReference>
<evidence type="ECO:0000313" key="10">
    <source>
        <dbReference type="EMBL" id="EHB57515.1"/>
    </source>
</evidence>
<dbReference type="RefSeq" id="WP_007131882.1">
    <property type="nucleotide sequence ID" value="NZ_AGIP01000013.1"/>
</dbReference>
<dbReference type="AlphaFoldDB" id="G4HL61"/>
<keyword evidence="4" id="KW-1003">Cell membrane</keyword>
<feature type="transmembrane region" description="Helical" evidence="8">
    <location>
        <begin position="413"/>
        <end position="434"/>
    </location>
</feature>
<evidence type="ECO:0000256" key="7">
    <source>
        <dbReference type="ARBA" id="ARBA00023136"/>
    </source>
</evidence>
<gene>
    <name evidence="10" type="ORF">PaelaDRAFT_4722</name>
</gene>
<keyword evidence="7 8" id="KW-0472">Membrane</keyword>
<dbReference type="GO" id="GO:0022857">
    <property type="term" value="F:transmembrane transporter activity"/>
    <property type="evidence" value="ECO:0007669"/>
    <property type="project" value="InterPro"/>
</dbReference>
<dbReference type="InterPro" id="IPR004638">
    <property type="entry name" value="EmrB-like"/>
</dbReference>
<evidence type="ECO:0000256" key="5">
    <source>
        <dbReference type="ARBA" id="ARBA00022692"/>
    </source>
</evidence>
<dbReference type="Gene3D" id="1.20.1720.10">
    <property type="entry name" value="Multidrug resistance protein D"/>
    <property type="match status" value="1"/>
</dbReference>
<feature type="transmembrane region" description="Helical" evidence="8">
    <location>
        <begin position="176"/>
        <end position="193"/>
    </location>
</feature>
<protein>
    <submittedName>
        <fullName evidence="10">Drug resistance transporter, EmrB/QacA subfamily</fullName>
    </submittedName>
</protein>
<evidence type="ECO:0000256" key="3">
    <source>
        <dbReference type="ARBA" id="ARBA00022448"/>
    </source>
</evidence>
<evidence type="ECO:0000256" key="6">
    <source>
        <dbReference type="ARBA" id="ARBA00022989"/>
    </source>
</evidence>
<keyword evidence="5 8" id="KW-0812">Transmembrane</keyword>
<feature type="transmembrane region" description="Helical" evidence="8">
    <location>
        <begin position="58"/>
        <end position="78"/>
    </location>
</feature>
<dbReference type="OrthoDB" id="9816041at2"/>
<reference evidence="10 11" key="1">
    <citation type="submission" date="2011-09" db="EMBL/GenBank/DDBJ databases">
        <title>The draft genome of Paenibacillus lactis 154.</title>
        <authorList>
            <consortium name="US DOE Joint Genome Institute (JGI-PGF)"/>
            <person name="Lucas S."/>
            <person name="Han J."/>
            <person name="Lapidus A."/>
            <person name="Cheng J.-F."/>
            <person name="Goodwin L."/>
            <person name="Pitluck S."/>
            <person name="Peters L."/>
            <person name="Land M.L."/>
            <person name="Hauser L."/>
            <person name="Siebers A."/>
            <person name="Thelen M."/>
            <person name="Hugenholtz P."/>
            <person name="Allgaier M."/>
            <person name="Woyke T.J."/>
        </authorList>
    </citation>
    <scope>NUCLEOTIDE SEQUENCE [LARGE SCALE GENOMIC DNA]</scope>
    <source>
        <strain evidence="10 11">154</strain>
    </source>
</reference>
<evidence type="ECO:0000256" key="1">
    <source>
        <dbReference type="ARBA" id="ARBA00004651"/>
    </source>
</evidence>
<dbReference type="eggNOG" id="COG2814">
    <property type="taxonomic scope" value="Bacteria"/>
</dbReference>
<feature type="transmembrane region" description="Helical" evidence="8">
    <location>
        <begin position="366"/>
        <end position="392"/>
    </location>
</feature>
<accession>G4HL61</accession>
<dbReference type="InterPro" id="IPR020846">
    <property type="entry name" value="MFS_dom"/>
</dbReference>
<evidence type="ECO:0000313" key="11">
    <source>
        <dbReference type="Proteomes" id="UP000003891"/>
    </source>
</evidence>
<dbReference type="Proteomes" id="UP000003891">
    <property type="component" value="Unassembled WGS sequence"/>
</dbReference>
<evidence type="ECO:0000259" key="9">
    <source>
        <dbReference type="PROSITE" id="PS50850"/>
    </source>
</evidence>
<feature type="transmembrane region" description="Helical" evidence="8">
    <location>
        <begin position="21"/>
        <end position="46"/>
    </location>
</feature>
<comment type="subcellular location">
    <subcellularLocation>
        <location evidence="1">Cell membrane</location>
        <topology evidence="1">Multi-pass membrane protein</topology>
    </subcellularLocation>
</comment>
<dbReference type="STRING" id="743719.PaelaDRAFT_4722"/>
<sequence length="488" mass="52215">MSNPTSAHIPQEQGPLPMNKIIASLVAVVIGTFMVLLDSTVVNVAIPTLVNYFDSSLHLIQWSITAYTLSLSAVIPLAGWMSDKFSPKRVFLISIGLFTLGSVLCAFAQTPQQLILFRILQGLGGGMVSPIGMAMVYRIAPPEKRGSIIGMLGIPLLLAPALGPVLSGWMVEYVSWQWIFLINLPIGLLGLVIGKKYLPVFPKQKAPTLDKTGLILGPLAFALITFGVGEGGVSWSSARTLSGLIIGGAVLLVFILSCWRKAEPLLELRVFRSSDFRRGIITSWFMQAAMYGTVLLFPLLLQQIKGYSPFTTGLILLPQAIGSMIFMPLAGRIFDKVGARPPLIAGMALMTSGLFAMTFLRTDTPLLFILVVLFMQGSGMGLSMMSLNTYVLNATPRHLVSRVTPLTSASQQVIASFAISGFTGFLASRMKVNLTLSGADGNVLEASLTPFCDTFFAAACIACAGLALSFFIRKPQPAAAEVSSPGVS</sequence>
<evidence type="ECO:0000256" key="2">
    <source>
        <dbReference type="ARBA" id="ARBA00008537"/>
    </source>
</evidence>
<feature type="transmembrane region" description="Helical" evidence="8">
    <location>
        <begin position="454"/>
        <end position="472"/>
    </location>
</feature>
<dbReference type="PANTHER" id="PTHR42718:SF9">
    <property type="entry name" value="MAJOR FACILITATOR SUPERFAMILY MULTIDRUG TRANSPORTER MFSC"/>
    <property type="match status" value="1"/>
</dbReference>
<dbReference type="PROSITE" id="PS50850">
    <property type="entry name" value="MFS"/>
    <property type="match status" value="1"/>
</dbReference>
<name>G4HL61_9BACL</name>
<proteinExistence type="inferred from homology"/>
<feature type="transmembrane region" description="Helical" evidence="8">
    <location>
        <begin position="90"/>
        <end position="109"/>
    </location>
</feature>
<evidence type="ECO:0000256" key="8">
    <source>
        <dbReference type="SAM" id="Phobius"/>
    </source>
</evidence>
<feature type="transmembrane region" description="Helical" evidence="8">
    <location>
        <begin position="214"/>
        <end position="235"/>
    </location>
</feature>
<dbReference type="GO" id="GO:0005886">
    <property type="term" value="C:plasma membrane"/>
    <property type="evidence" value="ECO:0007669"/>
    <property type="project" value="UniProtKB-SubCell"/>
</dbReference>
<dbReference type="InterPro" id="IPR011701">
    <property type="entry name" value="MFS"/>
</dbReference>
<dbReference type="Pfam" id="PF07690">
    <property type="entry name" value="MFS_1"/>
    <property type="match status" value="1"/>
</dbReference>
<feature type="transmembrane region" description="Helical" evidence="8">
    <location>
        <begin position="115"/>
        <end position="137"/>
    </location>
</feature>
<evidence type="ECO:0000256" key="4">
    <source>
        <dbReference type="ARBA" id="ARBA00022475"/>
    </source>
</evidence>
<feature type="transmembrane region" description="Helical" evidence="8">
    <location>
        <begin position="307"/>
        <end position="330"/>
    </location>
</feature>
<keyword evidence="6 8" id="KW-1133">Transmembrane helix</keyword>
<dbReference type="NCBIfam" id="TIGR00711">
    <property type="entry name" value="efflux_EmrB"/>
    <property type="match status" value="1"/>
</dbReference>
<feature type="domain" description="Major facilitator superfamily (MFS) profile" evidence="9">
    <location>
        <begin position="24"/>
        <end position="477"/>
    </location>
</feature>
<dbReference type="PANTHER" id="PTHR42718">
    <property type="entry name" value="MAJOR FACILITATOR SUPERFAMILY MULTIDRUG TRANSPORTER MFSC"/>
    <property type="match status" value="1"/>
</dbReference>
<dbReference type="Gene3D" id="1.20.1250.20">
    <property type="entry name" value="MFS general substrate transporter like domains"/>
    <property type="match status" value="1"/>
</dbReference>
<feature type="transmembrane region" description="Helical" evidence="8">
    <location>
        <begin position="149"/>
        <end position="170"/>
    </location>
</feature>
<dbReference type="InterPro" id="IPR036259">
    <property type="entry name" value="MFS_trans_sf"/>
</dbReference>
<keyword evidence="3" id="KW-0813">Transport</keyword>
<comment type="similarity">
    <text evidence="2">Belongs to the major facilitator superfamily. EmrB family.</text>
</comment>